<dbReference type="Pfam" id="PF12766">
    <property type="entry name" value="Pyridox_oxase_2"/>
    <property type="match status" value="1"/>
</dbReference>
<organism evidence="6 7">
    <name type="scientific">Paraburkholderia bengalensis</name>
    <dbReference type="NCBI Taxonomy" id="2747562"/>
    <lineage>
        <taxon>Bacteria</taxon>
        <taxon>Pseudomonadati</taxon>
        <taxon>Pseudomonadota</taxon>
        <taxon>Betaproteobacteria</taxon>
        <taxon>Burkholderiales</taxon>
        <taxon>Burkholderiaceae</taxon>
        <taxon>Paraburkholderia</taxon>
    </lineage>
</organism>
<keyword evidence="3" id="KW-0288">FMN</keyword>
<keyword evidence="4" id="KW-0560">Oxidoreductase</keyword>
<evidence type="ECO:0000256" key="2">
    <source>
        <dbReference type="ARBA" id="ARBA00022630"/>
    </source>
</evidence>
<reference evidence="6 7" key="1">
    <citation type="journal article" date="2022" name="Arch. Microbiol.">
        <title>Paraburkholderia bengalensis sp. nov. isolated from roots of Oryza sativa, IR64.</title>
        <authorList>
            <person name="Nag P."/>
            <person name="Mondal N."/>
            <person name="Sarkar J."/>
            <person name="Das S."/>
        </authorList>
    </citation>
    <scope>NUCLEOTIDE SEQUENCE [LARGE SCALE GENOMIC DNA]</scope>
    <source>
        <strain evidence="6 7">IR64_4_BI</strain>
    </source>
</reference>
<dbReference type="EMBL" id="JACFYJ010000008">
    <property type="protein sequence ID" value="MEI5997104.1"/>
    <property type="molecule type" value="Genomic_DNA"/>
</dbReference>
<evidence type="ECO:0000256" key="3">
    <source>
        <dbReference type="ARBA" id="ARBA00022643"/>
    </source>
</evidence>
<comment type="caution">
    <text evidence="6">The sequence shown here is derived from an EMBL/GenBank/DDBJ whole genome shotgun (WGS) entry which is preliminary data.</text>
</comment>
<feature type="domain" description="Pyridoxamine 5'-phosphate oxidase Alr4036 family FMN-binding" evidence="5">
    <location>
        <begin position="14"/>
        <end position="98"/>
    </location>
</feature>
<evidence type="ECO:0000256" key="4">
    <source>
        <dbReference type="ARBA" id="ARBA00023002"/>
    </source>
</evidence>
<dbReference type="Gene3D" id="2.30.110.10">
    <property type="entry name" value="Electron Transport, Fmn-binding Protein, Chain A"/>
    <property type="match status" value="1"/>
</dbReference>
<dbReference type="Proteomes" id="UP001386437">
    <property type="component" value="Unassembled WGS sequence"/>
</dbReference>
<gene>
    <name evidence="6" type="ORF">H3V53_07785</name>
</gene>
<name>A0ABU8INM7_9BURK</name>
<dbReference type="PANTHER" id="PTHR10851:SF3">
    <property type="entry name" value="PYRIDOXINE_PYRIDOXAMINE 5'-PHOSPHATE OXIDASE 2"/>
    <property type="match status" value="1"/>
</dbReference>
<comment type="cofactor">
    <cofactor evidence="1">
        <name>FMN</name>
        <dbReference type="ChEBI" id="CHEBI:58210"/>
    </cofactor>
</comment>
<dbReference type="PANTHER" id="PTHR10851">
    <property type="entry name" value="PYRIDOXINE-5-PHOSPHATE OXIDASE"/>
    <property type="match status" value="1"/>
</dbReference>
<dbReference type="InterPro" id="IPR000659">
    <property type="entry name" value="Pyridox_Oxase"/>
</dbReference>
<proteinExistence type="predicted"/>
<evidence type="ECO:0000256" key="1">
    <source>
        <dbReference type="ARBA" id="ARBA00001917"/>
    </source>
</evidence>
<dbReference type="InterPro" id="IPR024624">
    <property type="entry name" value="Pyridox_Oxase_Alr4036_FMN-bd"/>
</dbReference>
<evidence type="ECO:0000313" key="6">
    <source>
        <dbReference type="EMBL" id="MEI5997104.1"/>
    </source>
</evidence>
<keyword evidence="7" id="KW-1185">Reference proteome</keyword>
<dbReference type="InterPro" id="IPR012349">
    <property type="entry name" value="Split_barrel_FMN-bd"/>
</dbReference>
<keyword evidence="2" id="KW-0285">Flavoprotein</keyword>
<evidence type="ECO:0000259" key="5">
    <source>
        <dbReference type="Pfam" id="PF12766"/>
    </source>
</evidence>
<dbReference type="SUPFAM" id="SSF50475">
    <property type="entry name" value="FMN-binding split barrel"/>
    <property type="match status" value="1"/>
</dbReference>
<evidence type="ECO:0000313" key="7">
    <source>
        <dbReference type="Proteomes" id="UP001386437"/>
    </source>
</evidence>
<accession>A0ABU8INM7</accession>
<dbReference type="RefSeq" id="WP_336597472.1">
    <property type="nucleotide sequence ID" value="NZ_JACFYJ010000008.1"/>
</dbReference>
<sequence length="192" mass="21957">MTLEEIYARIWDFLAAAVREEKNPFKLMQAATVGLDGGPNVRTVLLRSVSEQENLLTFHTDLRSPKIAELSREPRIALVGVDPVHNVQIRMSGETRIVRTGQARLNAWRSSPDHDLVVYRTRLAPGTPIGHADDAHHQTQPVPDPDEGLKHFCVVEVRPTRLDWLEHLTVDRQQRARFVRQGDIWLRDWIAP</sequence>
<protein>
    <submittedName>
        <fullName evidence="6">Pyridoxamine 5'-phosphate oxidase family protein</fullName>
    </submittedName>
</protein>